<protein>
    <submittedName>
        <fullName evidence="2">Uncharacterized protein</fullName>
    </submittedName>
</protein>
<sequence length="170" mass="18637">MRVVTTRSAKLSPRRRCVRARPDAASALGQCSWASATPTPSTPGLSSARFLDRTWIARLNSSRPTLIPFTLPLIATSTPCSFLKTCRSSPAFALDYAQPSTLPRRALPSAVIDSHARPHISPLRAGIQLSTSSSRPRPPFSPSSTYPREAAFESSGVLFLPWFLLYRKRP</sequence>
<dbReference type="EMBL" id="ML987195">
    <property type="protein sequence ID" value="KAF2248802.1"/>
    <property type="molecule type" value="Genomic_DNA"/>
</dbReference>
<keyword evidence="3" id="KW-1185">Reference proteome</keyword>
<dbReference type="Proteomes" id="UP000800094">
    <property type="component" value="Unassembled WGS sequence"/>
</dbReference>
<evidence type="ECO:0000313" key="2">
    <source>
        <dbReference type="EMBL" id="KAF2248802.1"/>
    </source>
</evidence>
<name>A0A6A6IFW7_9PLEO</name>
<accession>A0A6A6IFW7</accession>
<gene>
    <name evidence="2" type="ORF">BU26DRAFT_306189</name>
</gene>
<reference evidence="2" key="1">
    <citation type="journal article" date="2020" name="Stud. Mycol.">
        <title>101 Dothideomycetes genomes: a test case for predicting lifestyles and emergence of pathogens.</title>
        <authorList>
            <person name="Haridas S."/>
            <person name="Albert R."/>
            <person name="Binder M."/>
            <person name="Bloem J."/>
            <person name="Labutti K."/>
            <person name="Salamov A."/>
            <person name="Andreopoulos B."/>
            <person name="Baker S."/>
            <person name="Barry K."/>
            <person name="Bills G."/>
            <person name="Bluhm B."/>
            <person name="Cannon C."/>
            <person name="Castanera R."/>
            <person name="Culley D."/>
            <person name="Daum C."/>
            <person name="Ezra D."/>
            <person name="Gonzalez J."/>
            <person name="Henrissat B."/>
            <person name="Kuo A."/>
            <person name="Liang C."/>
            <person name="Lipzen A."/>
            <person name="Lutzoni F."/>
            <person name="Magnuson J."/>
            <person name="Mondo S."/>
            <person name="Nolan M."/>
            <person name="Ohm R."/>
            <person name="Pangilinan J."/>
            <person name="Park H.-J."/>
            <person name="Ramirez L."/>
            <person name="Alfaro M."/>
            <person name="Sun H."/>
            <person name="Tritt A."/>
            <person name="Yoshinaga Y."/>
            <person name="Zwiers L.-H."/>
            <person name="Turgeon B."/>
            <person name="Goodwin S."/>
            <person name="Spatafora J."/>
            <person name="Crous P."/>
            <person name="Grigoriev I."/>
        </authorList>
    </citation>
    <scope>NUCLEOTIDE SEQUENCE</scope>
    <source>
        <strain evidence="2">CBS 122368</strain>
    </source>
</reference>
<organism evidence="2 3">
    <name type="scientific">Trematosphaeria pertusa</name>
    <dbReference type="NCBI Taxonomy" id="390896"/>
    <lineage>
        <taxon>Eukaryota</taxon>
        <taxon>Fungi</taxon>
        <taxon>Dikarya</taxon>
        <taxon>Ascomycota</taxon>
        <taxon>Pezizomycotina</taxon>
        <taxon>Dothideomycetes</taxon>
        <taxon>Pleosporomycetidae</taxon>
        <taxon>Pleosporales</taxon>
        <taxon>Massarineae</taxon>
        <taxon>Trematosphaeriaceae</taxon>
        <taxon>Trematosphaeria</taxon>
    </lineage>
</organism>
<evidence type="ECO:0000313" key="3">
    <source>
        <dbReference type="Proteomes" id="UP000800094"/>
    </source>
</evidence>
<evidence type="ECO:0000256" key="1">
    <source>
        <dbReference type="SAM" id="MobiDB-lite"/>
    </source>
</evidence>
<dbReference type="AlphaFoldDB" id="A0A6A6IFW7"/>
<dbReference type="GeneID" id="54575191"/>
<proteinExistence type="predicted"/>
<feature type="region of interest" description="Disordered" evidence="1">
    <location>
        <begin position="126"/>
        <end position="146"/>
    </location>
</feature>
<dbReference type="RefSeq" id="XP_033683806.1">
    <property type="nucleotide sequence ID" value="XM_033821861.1"/>
</dbReference>